<dbReference type="InterPro" id="IPR004358">
    <property type="entry name" value="Sig_transdc_His_kin-like_C"/>
</dbReference>
<evidence type="ECO:0000256" key="16">
    <source>
        <dbReference type="ARBA" id="ARBA00022840"/>
    </source>
</evidence>
<dbReference type="InterPro" id="IPR036890">
    <property type="entry name" value="HATPase_C_sf"/>
</dbReference>
<dbReference type="Gene3D" id="3.30.450.20">
    <property type="entry name" value="PAS domain"/>
    <property type="match status" value="4"/>
</dbReference>
<dbReference type="SUPFAM" id="SSF103190">
    <property type="entry name" value="Sensory domain-like"/>
    <property type="match status" value="1"/>
</dbReference>
<dbReference type="GO" id="GO:0046983">
    <property type="term" value="F:protein dimerization activity"/>
    <property type="evidence" value="ECO:0007669"/>
    <property type="project" value="InterPro"/>
</dbReference>
<dbReference type="PANTHER" id="PTHR24421">
    <property type="entry name" value="NITRATE/NITRITE SENSOR PROTEIN NARX-RELATED"/>
    <property type="match status" value="1"/>
</dbReference>
<evidence type="ECO:0000256" key="22">
    <source>
        <dbReference type="ARBA" id="ARBA00024827"/>
    </source>
</evidence>
<keyword evidence="11" id="KW-0808">Transferase</keyword>
<keyword evidence="20" id="KW-0411">Iron-sulfur</keyword>
<dbReference type="InterPro" id="IPR035965">
    <property type="entry name" value="PAS-like_dom_sf"/>
</dbReference>
<keyword evidence="29" id="KW-1185">Reference proteome</keyword>
<keyword evidence="21" id="KW-0472">Membrane</keyword>
<organism evidence="28 29">
    <name type="scientific">Desulfosarcina widdelii</name>
    <dbReference type="NCBI Taxonomy" id="947919"/>
    <lineage>
        <taxon>Bacteria</taxon>
        <taxon>Pseudomonadati</taxon>
        <taxon>Thermodesulfobacteriota</taxon>
        <taxon>Desulfobacteria</taxon>
        <taxon>Desulfobacterales</taxon>
        <taxon>Desulfosarcinaceae</taxon>
        <taxon>Desulfosarcina</taxon>
    </lineage>
</organism>
<dbReference type="SUPFAM" id="SSF55874">
    <property type="entry name" value="ATPase domain of HSP90 chaperone/DNA topoisomerase II/histidine kinase"/>
    <property type="match status" value="1"/>
</dbReference>
<evidence type="ECO:0000256" key="11">
    <source>
        <dbReference type="ARBA" id="ARBA00022679"/>
    </source>
</evidence>
<evidence type="ECO:0000256" key="8">
    <source>
        <dbReference type="ARBA" id="ARBA00022485"/>
    </source>
</evidence>
<evidence type="ECO:0000259" key="25">
    <source>
        <dbReference type="PROSITE" id="PS50109"/>
    </source>
</evidence>
<evidence type="ECO:0000259" key="27">
    <source>
        <dbReference type="PROSITE" id="PS50113"/>
    </source>
</evidence>
<dbReference type="GO" id="GO:0051539">
    <property type="term" value="F:4 iron, 4 sulfur cluster binding"/>
    <property type="evidence" value="ECO:0007669"/>
    <property type="project" value="UniProtKB-KW"/>
</dbReference>
<dbReference type="GO" id="GO:0005524">
    <property type="term" value="F:ATP binding"/>
    <property type="evidence" value="ECO:0007669"/>
    <property type="project" value="UniProtKB-KW"/>
</dbReference>
<dbReference type="InterPro" id="IPR005467">
    <property type="entry name" value="His_kinase_dom"/>
</dbReference>
<dbReference type="Pfam" id="PF02518">
    <property type="entry name" value="HATPase_c"/>
    <property type="match status" value="1"/>
</dbReference>
<dbReference type="PRINTS" id="PR00344">
    <property type="entry name" value="BCTRLSENSOR"/>
</dbReference>
<evidence type="ECO:0000256" key="13">
    <source>
        <dbReference type="ARBA" id="ARBA00022723"/>
    </source>
</evidence>
<sequence length="820" mass="92988">MKLRSILRVLSLLAFLSASIAGYFYYSHLQEYAFQQAERTAIDSLQTTKKNLSSFFSENTKPIRVLAGMQPLVDVLVQKTPERLEAANGLLDLFKKTLDVDVCYLMDTNGETIASSNRHAKDSFVGMNFSFRPYFQDAMQGLPGSYLALGTTSLKRGAYYSYPIYHESVDTPIGIAVIKASIFFVEKELSHDEASIQLVVDPQGVIFISSRKDWLYQLLWRLEPDAIERLRDSRQFGKGPWQWIGFQKRDENHVINANGKKYLFHQIEVDDYPGWQIVHLYDVQEASKQVAEPLSKIIRPIIVVLCSLLGASIFFLYRKASLELSRRRSVEKALRKSEERYRSLYHHTPAMLHSIDENGYLLSVSNYWSEALGYTRKEVIGKKFTDYLTPMSRRYAEEEIIPAFFKKGFIKNIPYQFIKKNGETIEVQLSAITDRDEQRQTVRSLAVSIDVTERNQAERALKEAKEALSSYSRTLESQVRKRTREISGILQYTPAVIYIKDADGRYTMVNSRFEELFNVRSADVRGKTDQDFLAPETAELFLKNDPQVLRHKRSLQVEENISVNGAIHTYLSTKFPLYDGKGKVTGICGIATEITALKKAQERLQRLSGSIMAAQEKERAYLASELHDELGQVLTALRMEAVWIRNRVKTSDPAASSRALTMCELIDTTIEEVRGLAIRLRPGVLDDLGLVEAIEWHTADFEKRSQIACVFEHDKGPEIRGNIATAAYRITQEALTNVARHAEATRAKVSLAIRRGRLRLTIKDNGKGFDPESLGESDGLGLANMRERANLVGGLFTVSSLPGVGTTVYFRVPLMEETQL</sequence>
<feature type="domain" description="PAS" evidence="26">
    <location>
        <begin position="337"/>
        <end position="408"/>
    </location>
</feature>
<gene>
    <name evidence="28" type="ORF">DSCW_41740</name>
</gene>
<evidence type="ECO:0000256" key="5">
    <source>
        <dbReference type="ARBA" id="ARBA00012438"/>
    </source>
</evidence>
<evidence type="ECO:0000256" key="10">
    <source>
        <dbReference type="ARBA" id="ARBA00022553"/>
    </source>
</evidence>
<dbReference type="CDD" id="cd16917">
    <property type="entry name" value="HATPase_UhpB-NarQ-NarX-like"/>
    <property type="match status" value="1"/>
</dbReference>
<feature type="domain" description="PAS" evidence="26">
    <location>
        <begin position="482"/>
        <end position="552"/>
    </location>
</feature>
<evidence type="ECO:0000256" key="9">
    <source>
        <dbReference type="ARBA" id="ARBA00022490"/>
    </source>
</evidence>
<evidence type="ECO:0000256" key="4">
    <source>
        <dbReference type="ARBA" id="ARBA00004651"/>
    </source>
</evidence>
<evidence type="ECO:0000256" key="3">
    <source>
        <dbReference type="ARBA" id="ARBA00004496"/>
    </source>
</evidence>
<keyword evidence="18" id="KW-0408">Iron</keyword>
<evidence type="ECO:0000256" key="15">
    <source>
        <dbReference type="ARBA" id="ARBA00022777"/>
    </source>
</evidence>
<dbReference type="InterPro" id="IPR011712">
    <property type="entry name" value="Sig_transdc_His_kin_sub3_dim/P"/>
</dbReference>
<evidence type="ECO:0000256" key="19">
    <source>
        <dbReference type="ARBA" id="ARBA00023012"/>
    </source>
</evidence>
<dbReference type="EC" id="2.7.13.3" evidence="5"/>
<dbReference type="NCBIfam" id="TIGR00229">
    <property type="entry name" value="sensory_box"/>
    <property type="match status" value="2"/>
</dbReference>
<evidence type="ECO:0000259" key="26">
    <source>
        <dbReference type="PROSITE" id="PS50112"/>
    </source>
</evidence>
<dbReference type="SMART" id="SM00387">
    <property type="entry name" value="HATPase_c"/>
    <property type="match status" value="1"/>
</dbReference>
<dbReference type="PROSITE" id="PS50112">
    <property type="entry name" value="PAS"/>
    <property type="match status" value="2"/>
</dbReference>
<keyword evidence="9" id="KW-0963">Cytoplasm</keyword>
<evidence type="ECO:0000313" key="28">
    <source>
        <dbReference type="EMBL" id="BBO76757.1"/>
    </source>
</evidence>
<keyword evidence="24" id="KW-0175">Coiled coil</keyword>
<keyword evidence="7" id="KW-1003">Cell membrane</keyword>
<proteinExistence type="predicted"/>
<evidence type="ECO:0000256" key="20">
    <source>
        <dbReference type="ARBA" id="ARBA00023014"/>
    </source>
</evidence>
<comment type="function">
    <text evidence="22">Member of the two-component regulatory system NreB/NreC involved in the control of dissimilatory nitrate/nitrite reduction in response to oxygen. NreB functions as a direct oxygen sensor histidine kinase which is autophosphorylated, in the absence of oxygen, probably at the conserved histidine residue, and transfers its phosphate group probably to a conserved aspartate residue of NreC. NreB/NreC activates the expression of the nitrate (narGHJI) and nitrite (nir) reductase operons, as well as the putative nitrate transporter gene narT.</text>
</comment>
<evidence type="ECO:0000256" key="23">
    <source>
        <dbReference type="ARBA" id="ARBA00030800"/>
    </source>
</evidence>
<feature type="domain" description="PAC" evidence="27">
    <location>
        <begin position="411"/>
        <end position="463"/>
    </location>
</feature>
<evidence type="ECO:0000256" key="6">
    <source>
        <dbReference type="ARBA" id="ARBA00017322"/>
    </source>
</evidence>
<evidence type="ECO:0000256" key="21">
    <source>
        <dbReference type="ARBA" id="ARBA00023136"/>
    </source>
</evidence>
<keyword evidence="17" id="KW-1133">Transmembrane helix</keyword>
<keyword evidence="15" id="KW-0418">Kinase</keyword>
<evidence type="ECO:0000256" key="17">
    <source>
        <dbReference type="ARBA" id="ARBA00022989"/>
    </source>
</evidence>
<dbReference type="OrthoDB" id="6231at2"/>
<reference evidence="28 29" key="1">
    <citation type="submission" date="2019-11" db="EMBL/GenBank/DDBJ databases">
        <title>Comparative genomics of hydrocarbon-degrading Desulfosarcina strains.</title>
        <authorList>
            <person name="Watanabe M."/>
            <person name="Kojima H."/>
            <person name="Fukui M."/>
        </authorList>
    </citation>
    <scope>NUCLEOTIDE SEQUENCE [LARGE SCALE GENOMIC DNA]</scope>
    <source>
        <strain evidence="28 29">PP31</strain>
    </source>
</reference>
<comment type="cofactor">
    <cofactor evidence="2">
        <name>[4Fe-4S] cluster</name>
        <dbReference type="ChEBI" id="CHEBI:49883"/>
    </cofactor>
</comment>
<keyword evidence="13" id="KW-0479">Metal-binding</keyword>
<dbReference type="Pfam" id="PF08448">
    <property type="entry name" value="PAS_4"/>
    <property type="match status" value="1"/>
</dbReference>
<dbReference type="InterPro" id="IPR000014">
    <property type="entry name" value="PAS"/>
</dbReference>
<dbReference type="PANTHER" id="PTHR24421:SF58">
    <property type="entry name" value="SIGNAL TRANSDUCTION HISTIDINE-PROTEIN KINASE_PHOSPHATASE UHPB"/>
    <property type="match status" value="1"/>
</dbReference>
<dbReference type="GO" id="GO:0046872">
    <property type="term" value="F:metal ion binding"/>
    <property type="evidence" value="ECO:0007669"/>
    <property type="project" value="UniProtKB-KW"/>
</dbReference>
<evidence type="ECO:0000256" key="24">
    <source>
        <dbReference type="SAM" id="Coils"/>
    </source>
</evidence>
<dbReference type="CDD" id="cd00130">
    <property type="entry name" value="PAS"/>
    <property type="match status" value="2"/>
</dbReference>
<dbReference type="InterPro" id="IPR000700">
    <property type="entry name" value="PAS-assoc_C"/>
</dbReference>
<accession>A0A5K7ZL77</accession>
<dbReference type="Pfam" id="PF07730">
    <property type="entry name" value="HisKA_3"/>
    <property type="match status" value="1"/>
</dbReference>
<keyword evidence="16" id="KW-0067">ATP-binding</keyword>
<dbReference type="InterPro" id="IPR001610">
    <property type="entry name" value="PAC"/>
</dbReference>
<dbReference type="InterPro" id="IPR029151">
    <property type="entry name" value="Sensor-like_sf"/>
</dbReference>
<dbReference type="Gene3D" id="3.30.565.10">
    <property type="entry name" value="Histidine kinase-like ATPase, C-terminal domain"/>
    <property type="match status" value="1"/>
</dbReference>
<dbReference type="GO" id="GO:0005886">
    <property type="term" value="C:plasma membrane"/>
    <property type="evidence" value="ECO:0007669"/>
    <property type="project" value="UniProtKB-SubCell"/>
</dbReference>
<dbReference type="InterPro" id="IPR003594">
    <property type="entry name" value="HATPase_dom"/>
</dbReference>
<keyword evidence="10" id="KW-0597">Phosphoprotein</keyword>
<feature type="coiled-coil region" evidence="24">
    <location>
        <begin position="454"/>
        <end position="481"/>
    </location>
</feature>
<dbReference type="AlphaFoldDB" id="A0A5K7ZL77"/>
<keyword evidence="19" id="KW-0902">Two-component regulatory system</keyword>
<keyword evidence="12" id="KW-0812">Transmembrane</keyword>
<dbReference type="SMART" id="SM00086">
    <property type="entry name" value="PAC"/>
    <property type="match status" value="1"/>
</dbReference>
<dbReference type="SMART" id="SM00091">
    <property type="entry name" value="PAS"/>
    <property type="match status" value="2"/>
</dbReference>
<evidence type="ECO:0000313" key="29">
    <source>
        <dbReference type="Proteomes" id="UP000427769"/>
    </source>
</evidence>
<evidence type="ECO:0000256" key="14">
    <source>
        <dbReference type="ARBA" id="ARBA00022741"/>
    </source>
</evidence>
<evidence type="ECO:0000256" key="2">
    <source>
        <dbReference type="ARBA" id="ARBA00001966"/>
    </source>
</evidence>
<evidence type="ECO:0000256" key="7">
    <source>
        <dbReference type="ARBA" id="ARBA00022475"/>
    </source>
</evidence>
<dbReference type="Pfam" id="PF13426">
    <property type="entry name" value="PAS_9"/>
    <property type="match status" value="1"/>
</dbReference>
<feature type="domain" description="Histidine kinase" evidence="25">
    <location>
        <begin position="729"/>
        <end position="816"/>
    </location>
</feature>
<dbReference type="PROSITE" id="PS50113">
    <property type="entry name" value="PAC"/>
    <property type="match status" value="2"/>
</dbReference>
<protein>
    <recommendedName>
        <fullName evidence="6">Oxygen sensor histidine kinase NreB</fullName>
        <ecNumber evidence="5">2.7.13.3</ecNumber>
    </recommendedName>
    <alternativeName>
        <fullName evidence="23">Nitrogen regulation protein B</fullName>
    </alternativeName>
</protein>
<dbReference type="InterPro" id="IPR033479">
    <property type="entry name" value="dCache_1"/>
</dbReference>
<dbReference type="InterPro" id="IPR013656">
    <property type="entry name" value="PAS_4"/>
</dbReference>
<dbReference type="GO" id="GO:0005737">
    <property type="term" value="C:cytoplasm"/>
    <property type="evidence" value="ECO:0007669"/>
    <property type="project" value="UniProtKB-SubCell"/>
</dbReference>
<evidence type="ECO:0000256" key="12">
    <source>
        <dbReference type="ARBA" id="ARBA00022692"/>
    </source>
</evidence>
<dbReference type="Proteomes" id="UP000427769">
    <property type="component" value="Chromosome"/>
</dbReference>
<feature type="domain" description="PAC" evidence="27">
    <location>
        <begin position="551"/>
        <end position="606"/>
    </location>
</feature>
<comment type="catalytic activity">
    <reaction evidence="1">
        <text>ATP + protein L-histidine = ADP + protein N-phospho-L-histidine.</text>
        <dbReference type="EC" id="2.7.13.3"/>
    </reaction>
</comment>
<keyword evidence="8" id="KW-0004">4Fe-4S</keyword>
<dbReference type="EMBL" id="AP021875">
    <property type="protein sequence ID" value="BBO76757.1"/>
    <property type="molecule type" value="Genomic_DNA"/>
</dbReference>
<dbReference type="SUPFAM" id="SSF55785">
    <property type="entry name" value="PYP-like sensor domain (PAS domain)"/>
    <property type="match status" value="2"/>
</dbReference>
<dbReference type="InterPro" id="IPR050482">
    <property type="entry name" value="Sensor_HK_TwoCompSys"/>
</dbReference>
<dbReference type="Pfam" id="PF02743">
    <property type="entry name" value="dCache_1"/>
    <property type="match status" value="1"/>
</dbReference>
<evidence type="ECO:0000256" key="1">
    <source>
        <dbReference type="ARBA" id="ARBA00000085"/>
    </source>
</evidence>
<dbReference type="KEGG" id="dwd:DSCW_41740"/>
<dbReference type="GO" id="GO:0000155">
    <property type="term" value="F:phosphorelay sensor kinase activity"/>
    <property type="evidence" value="ECO:0007669"/>
    <property type="project" value="InterPro"/>
</dbReference>
<dbReference type="Gene3D" id="1.20.5.1930">
    <property type="match status" value="1"/>
</dbReference>
<comment type="subcellular location">
    <subcellularLocation>
        <location evidence="4">Cell membrane</location>
        <topology evidence="4">Multi-pass membrane protein</topology>
    </subcellularLocation>
    <subcellularLocation>
        <location evidence="3">Cytoplasm</location>
    </subcellularLocation>
</comment>
<dbReference type="PROSITE" id="PS50109">
    <property type="entry name" value="HIS_KIN"/>
    <property type="match status" value="1"/>
</dbReference>
<name>A0A5K7ZL77_9BACT</name>
<dbReference type="RefSeq" id="WP_155305562.1">
    <property type="nucleotide sequence ID" value="NZ_AP021875.1"/>
</dbReference>
<evidence type="ECO:0000256" key="18">
    <source>
        <dbReference type="ARBA" id="ARBA00023004"/>
    </source>
</evidence>
<keyword evidence="14" id="KW-0547">Nucleotide-binding</keyword>